<reference evidence="5 6" key="1">
    <citation type="submission" date="2015-03" db="EMBL/GenBank/DDBJ databases">
        <title>RNA-seq based gene annotation and comparative genomics of four Zymoseptoria species reveal species-specific pathogenicity related genes and transposable element activity.</title>
        <authorList>
            <person name="Grandaubert J."/>
            <person name="Bhattacharyya A."/>
            <person name="Stukenbrock E.H."/>
        </authorList>
    </citation>
    <scope>NUCLEOTIDE SEQUENCE [LARGE SCALE GENOMIC DNA]</scope>
    <source>
        <strain evidence="5 6">Zb18110</strain>
    </source>
</reference>
<dbReference type="PANTHER" id="PTHR37534">
    <property type="entry name" value="TRANSCRIPTIONAL ACTIVATOR PROTEIN UGA3"/>
    <property type="match status" value="1"/>
</dbReference>
<dbReference type="Pfam" id="PF00172">
    <property type="entry name" value="Zn_clus"/>
    <property type="match status" value="1"/>
</dbReference>
<dbReference type="PROSITE" id="PS00463">
    <property type="entry name" value="ZN2_CY6_FUNGAL_1"/>
    <property type="match status" value="1"/>
</dbReference>
<name>A0A0F4GQU8_9PEZI</name>
<dbReference type="SUPFAM" id="SSF57701">
    <property type="entry name" value="Zn2/Cys6 DNA-binding domain"/>
    <property type="match status" value="1"/>
</dbReference>
<dbReference type="InterPro" id="IPR021858">
    <property type="entry name" value="Fun_TF"/>
</dbReference>
<evidence type="ECO:0000259" key="4">
    <source>
        <dbReference type="PROSITE" id="PS50048"/>
    </source>
</evidence>
<dbReference type="GO" id="GO:0000981">
    <property type="term" value="F:DNA-binding transcription factor activity, RNA polymerase II-specific"/>
    <property type="evidence" value="ECO:0007669"/>
    <property type="project" value="InterPro"/>
</dbReference>
<keyword evidence="6" id="KW-1185">Reference proteome</keyword>
<dbReference type="GO" id="GO:0005634">
    <property type="term" value="C:nucleus"/>
    <property type="evidence" value="ECO:0007669"/>
    <property type="project" value="UniProtKB-SubCell"/>
</dbReference>
<dbReference type="InterPro" id="IPR001138">
    <property type="entry name" value="Zn2Cys6_DnaBD"/>
</dbReference>
<organism evidence="5 6">
    <name type="scientific">Zymoseptoria brevis</name>
    <dbReference type="NCBI Taxonomy" id="1047168"/>
    <lineage>
        <taxon>Eukaryota</taxon>
        <taxon>Fungi</taxon>
        <taxon>Dikarya</taxon>
        <taxon>Ascomycota</taxon>
        <taxon>Pezizomycotina</taxon>
        <taxon>Dothideomycetes</taxon>
        <taxon>Dothideomycetidae</taxon>
        <taxon>Mycosphaerellales</taxon>
        <taxon>Mycosphaerellaceae</taxon>
        <taxon>Zymoseptoria</taxon>
    </lineage>
</organism>
<dbReference type="GO" id="GO:0008270">
    <property type="term" value="F:zinc ion binding"/>
    <property type="evidence" value="ECO:0007669"/>
    <property type="project" value="InterPro"/>
</dbReference>
<feature type="region of interest" description="Disordered" evidence="3">
    <location>
        <begin position="63"/>
        <end position="143"/>
    </location>
</feature>
<dbReference type="Proteomes" id="UP000033647">
    <property type="component" value="Unassembled WGS sequence"/>
</dbReference>
<dbReference type="OrthoDB" id="5213892at2759"/>
<dbReference type="SMART" id="SM00066">
    <property type="entry name" value="GAL4"/>
    <property type="match status" value="1"/>
</dbReference>
<comment type="subcellular location">
    <subcellularLocation>
        <location evidence="1">Nucleus</location>
    </subcellularLocation>
</comment>
<keyword evidence="2" id="KW-0539">Nucleus</keyword>
<dbReference type="InterPro" id="IPR036864">
    <property type="entry name" value="Zn2-C6_fun-type_DNA-bd_sf"/>
</dbReference>
<accession>A0A0F4GQU8</accession>
<sequence>MATTQRSKKGCWTCRLRRKKCQEDGPPCLNCVQRGVHCHGYGPKPHWKDKGDRERDEAIRLTLSSRHQSRRSRSSLPKIDGAPAGSGSPAADRQTATPLATGERRSPPGDNIDLLPLDSGDSMQSSLSSLRPMAQSPTSAGTQDSSLFDFAELNYLPSPVSAGTQQSSMFDFAGLNHLLQSPPPSSRPATAPTAMASLPLFADHAPILTPAAFDCTDLANLLAMQTSSAVGTAIAATQQPSQDMDRQLDLIMRYLDCCHNTRSEGSTIARGWLLRLLSRSRVVWQCALSMASRQASLELPPGSEARDSALREAEEYRTRAVRLFEELPITSSAVVGENLIAAVQLAQLEAKAKRLPECQSYLGIAAQTLICSGSLQQQPLVAELVDFPQQPAPSSARAYFDCPERAGDPNIFPGHERPRPTDLDWQAAYQSCALLILNDTFSCSVKRTKPTAAEAYQKLLSMAEFSAVFRTTNMFAEVALLCLLDIVTLDEWRGERQKRGELSYRELLRRANDIERRLDESIQQLATTLSLPDPGAHSSAAELAPALPKPISRAIDIGTHIILQAALIELQLIVSGPSLRAPEVKQGVRRFISAWTRFRPTISSLALAWPFCIAASAATDSDRDFFQGVTAESSTLFAQDIRRLLELSWHEIDRSASGSGEVKTWKDIMLSTNTVLLFL</sequence>
<dbReference type="Pfam" id="PF11951">
    <property type="entry name" value="Fungal_trans_2"/>
    <property type="match status" value="1"/>
</dbReference>
<dbReference type="STRING" id="1047168.A0A0F4GQU8"/>
<comment type="caution">
    <text evidence="5">The sequence shown here is derived from an EMBL/GenBank/DDBJ whole genome shotgun (WGS) entry which is preliminary data.</text>
</comment>
<dbReference type="AlphaFoldDB" id="A0A0F4GQU8"/>
<protein>
    <submittedName>
        <fullName evidence="5">PRO1A C6 Zink-finger protein</fullName>
    </submittedName>
</protein>
<evidence type="ECO:0000256" key="2">
    <source>
        <dbReference type="ARBA" id="ARBA00023242"/>
    </source>
</evidence>
<evidence type="ECO:0000256" key="1">
    <source>
        <dbReference type="ARBA" id="ARBA00004123"/>
    </source>
</evidence>
<evidence type="ECO:0000313" key="6">
    <source>
        <dbReference type="Proteomes" id="UP000033647"/>
    </source>
</evidence>
<dbReference type="PANTHER" id="PTHR37534:SF20">
    <property type="entry name" value="PRO1A C6 ZINK-FINGER PROTEIN"/>
    <property type="match status" value="1"/>
</dbReference>
<evidence type="ECO:0000313" key="5">
    <source>
        <dbReference type="EMBL" id="KJX99791.1"/>
    </source>
</evidence>
<dbReference type="Gene3D" id="4.10.240.10">
    <property type="entry name" value="Zn(2)-C6 fungal-type DNA-binding domain"/>
    <property type="match status" value="1"/>
</dbReference>
<proteinExistence type="predicted"/>
<feature type="compositionally biased region" description="Low complexity" evidence="3">
    <location>
        <begin position="117"/>
        <end position="130"/>
    </location>
</feature>
<feature type="domain" description="Zn(2)-C6 fungal-type" evidence="4">
    <location>
        <begin position="10"/>
        <end position="38"/>
    </location>
</feature>
<dbReference type="EMBL" id="LAFY01000344">
    <property type="protein sequence ID" value="KJX99791.1"/>
    <property type="molecule type" value="Genomic_DNA"/>
</dbReference>
<gene>
    <name evidence="5" type="ORF">TI39_contig352g00035</name>
</gene>
<dbReference type="PROSITE" id="PS50048">
    <property type="entry name" value="ZN2_CY6_FUNGAL_2"/>
    <property type="match status" value="1"/>
</dbReference>
<evidence type="ECO:0000256" key="3">
    <source>
        <dbReference type="SAM" id="MobiDB-lite"/>
    </source>
</evidence>
<dbReference type="CDD" id="cd00067">
    <property type="entry name" value="GAL4"/>
    <property type="match status" value="1"/>
</dbReference>
<feature type="compositionally biased region" description="Low complexity" evidence="3">
    <location>
        <begin position="81"/>
        <end position="91"/>
    </location>
</feature>